<feature type="compositionally biased region" description="Basic and acidic residues" evidence="1">
    <location>
        <begin position="1394"/>
        <end position="1406"/>
    </location>
</feature>
<feature type="compositionally biased region" description="Low complexity" evidence="1">
    <location>
        <begin position="1407"/>
        <end position="1424"/>
    </location>
</feature>
<protein>
    <submittedName>
        <fullName evidence="2">Uncharacterized protein</fullName>
    </submittedName>
</protein>
<evidence type="ECO:0000313" key="2">
    <source>
        <dbReference type="EMBL" id="KAA8577192.1"/>
    </source>
</evidence>
<evidence type="ECO:0000313" key="3">
    <source>
        <dbReference type="Proteomes" id="UP000322873"/>
    </source>
</evidence>
<name>A0A5M9KAS1_MONFR</name>
<feature type="region of interest" description="Disordered" evidence="1">
    <location>
        <begin position="736"/>
        <end position="916"/>
    </location>
</feature>
<evidence type="ECO:0000256" key="1">
    <source>
        <dbReference type="SAM" id="MobiDB-lite"/>
    </source>
</evidence>
<comment type="caution">
    <text evidence="2">The sequence shown here is derived from an EMBL/GenBank/DDBJ whole genome shotgun (WGS) entry which is preliminary data.</text>
</comment>
<dbReference type="Proteomes" id="UP000322873">
    <property type="component" value="Unassembled WGS sequence"/>
</dbReference>
<feature type="compositionally biased region" description="Low complexity" evidence="1">
    <location>
        <begin position="679"/>
        <end position="693"/>
    </location>
</feature>
<feature type="region of interest" description="Disordered" evidence="1">
    <location>
        <begin position="401"/>
        <end position="439"/>
    </location>
</feature>
<dbReference type="OrthoDB" id="3557174at2759"/>
<organism evidence="2 3">
    <name type="scientific">Monilinia fructicola</name>
    <name type="common">Brown rot fungus</name>
    <name type="synonym">Ciboria fructicola</name>
    <dbReference type="NCBI Taxonomy" id="38448"/>
    <lineage>
        <taxon>Eukaryota</taxon>
        <taxon>Fungi</taxon>
        <taxon>Dikarya</taxon>
        <taxon>Ascomycota</taxon>
        <taxon>Pezizomycotina</taxon>
        <taxon>Leotiomycetes</taxon>
        <taxon>Helotiales</taxon>
        <taxon>Sclerotiniaceae</taxon>
        <taxon>Monilinia</taxon>
    </lineage>
</organism>
<feature type="compositionally biased region" description="Acidic residues" evidence="1">
    <location>
        <begin position="743"/>
        <end position="754"/>
    </location>
</feature>
<feature type="compositionally biased region" description="Basic and acidic residues" evidence="1">
    <location>
        <begin position="874"/>
        <end position="895"/>
    </location>
</feature>
<proteinExistence type="predicted"/>
<accession>A0A5M9KAS1</accession>
<reference evidence="2 3" key="1">
    <citation type="submission" date="2019-06" db="EMBL/GenBank/DDBJ databases">
        <title>Genome Sequence of the Brown Rot Fungal Pathogen Monilinia fructicola.</title>
        <authorList>
            <person name="De Miccolis Angelini R.M."/>
            <person name="Landi L."/>
            <person name="Abate D."/>
            <person name="Pollastro S."/>
            <person name="Romanazzi G."/>
            <person name="Faretra F."/>
        </authorList>
    </citation>
    <scope>NUCLEOTIDE SEQUENCE [LARGE SCALE GENOMIC DNA]</scope>
    <source>
        <strain evidence="2 3">Mfrc123</strain>
    </source>
</reference>
<sequence>MPPVQESKKGSQGSALEKCVAKLCQEALHTQGRELRGEINEDTVESLCEVLRSANTNDTITANVVGGLLEALEDQDGVLCCSINIKTFCAVLNTVLHSENCREGERILVLLANEIFQISRPQSVLGQVLIDIAKTVDVGHLIEYFVDGSRPIGIRRWVGIIMLQLLRGPEAVSEQFKHTPEDTRRSIGPLVLNEGNEILRLICGQLVRDLLNSDILPEELWPVETNKTAYEDFPAELQSQARWKSQFQHWVDGKWPDRPSQAPPQILYYSHSVVTTPPYRLGKFGENFEMVFEDGYILLLKTSSAEDLDQILQVQCSSICQVSLVDKSVVINGKEVHNIIIEIKCDQEKSCYLNSRPASIQQLHLSTDVDIDELMLDLDEQCPNAEFPKTRVQVFQAEDDIELQGKGSSPEVASRNRSSEEDEPRHSNPLPSEDKESNTVCKAGREVQAKLLQSQADDNRGAQVVAGLEASPQNPNRRDTAKKVDSLKNGGVKNISDSPVMSINREITSYVDEAVEPDGEIYELNGQALLSRRKVKSRSQVSSMPVNRASPTKNQKTAPLSATTGGDLYTNNSNAREAPISNTQPNASQAENSQPSRNTDLNANKVLKKYSVKPKAPVAVSKGKVEPTRPTASAKTTTNSKDGEISTQVPAPAKTKSIYDLPANEEDWTATTKASRNTKGLQKKVGGSQQKGKISNKGRGKNTKTYQKAKRTLLEFENPIVSKRGSQRAAAIQAKVNMSKVDDDPDDFEDIEDLSDVRDSGPAQPNVSRKRKTVEQTAEPDVSESKPALLLEPALEKDDDSVDLQQQDAQKSGLNVKDSPKGPFEPEDLYNATPLASKDQQDYSREQPEGPSRNNATVKFAHRLCGLLSDGPEEENKNKNTDALRKDMYKKEPPRRVPPPKLGKFVHSESDNRSAAIEKGIQEEVALSVEDDNTHHNHNEDAKDLPLEEEKFSKSEAQRNENVAPVISCEMEVKRNQNFGGPDGVEDVPSTKLFVGAAETENEKIIVETKADPVSVIPSHPLSIFSRSSEQEVSHKPGTTKAVTSNVHQPDLRSSHPALPLPDVLSVEEKKRKVAREVTVPSKRQRSIATKALDDSPISIPGPHPQIKTFLESSPGKSRPLLDDRNTRKPNLIHFGPKGAHNQGSSGTSKPVRERGPESPITIPNVVKEKPQNAVQNKRRRSDYQEEGQAETVFISQSPRRKRQSISPPDLASHKVTATMTEDEGSRMAPLFFKSSSQGSRVNEFGSPIAQQHMPFIGQIPKVQQRAPSPEFGQLEAGTFCSQQNIPRIAVESPGHDAKDVPDIFGPRVKVVSIAKARPASPGESPIRYVPHTKTQDGTYEGVLTMENIQEEKLLPDPFVDDAYRKSSGFTERLRAQQIDSKSKPDGGSNAHFGDPDKTLVEEQRSTRQLSLSSEWSSTLSFRSDNSSNTPTQELSPNRQWSLAVRPHYKGYADSVHKIADEMVIRLANEEDASKLIVSQYNENATSMLEGLSSERNKEKISIRQQIENKKQELIRMYSEASNVMTQTEKDVKTAPVGEFKKEWQEREGVILDSLKREGS</sequence>
<feature type="compositionally biased region" description="Polar residues" evidence="1">
    <location>
        <begin position="630"/>
        <end position="649"/>
    </location>
</feature>
<dbReference type="EMBL" id="VICG01000001">
    <property type="protein sequence ID" value="KAA8577192.1"/>
    <property type="molecule type" value="Genomic_DNA"/>
</dbReference>
<feature type="compositionally biased region" description="Polar residues" evidence="1">
    <location>
        <begin position="549"/>
        <end position="602"/>
    </location>
</feature>
<feature type="region of interest" description="Disordered" evidence="1">
    <location>
        <begin position="531"/>
        <end position="706"/>
    </location>
</feature>
<dbReference type="VEuPathDB" id="FungiDB:MFRU_021g00940"/>
<feature type="compositionally biased region" description="Basic residues" evidence="1">
    <location>
        <begin position="694"/>
        <end position="706"/>
    </location>
</feature>
<feature type="compositionally biased region" description="Basic and acidic residues" evidence="1">
    <location>
        <begin position="476"/>
        <end position="486"/>
    </location>
</feature>
<keyword evidence="3" id="KW-1185">Reference proteome</keyword>
<gene>
    <name evidence="2" type="ORF">EYC84_007187</name>
</gene>
<feature type="compositionally biased region" description="Basic and acidic residues" evidence="1">
    <location>
        <begin position="417"/>
        <end position="439"/>
    </location>
</feature>
<feature type="compositionally biased region" description="Polar residues" evidence="1">
    <location>
        <begin position="803"/>
        <end position="813"/>
    </location>
</feature>
<feature type="compositionally biased region" description="Polar residues" evidence="1">
    <location>
        <begin position="1425"/>
        <end position="1439"/>
    </location>
</feature>
<feature type="region of interest" description="Disordered" evidence="1">
    <location>
        <begin position="1371"/>
        <end position="1439"/>
    </location>
</feature>
<feature type="compositionally biased region" description="Polar residues" evidence="1">
    <location>
        <begin position="669"/>
        <end position="678"/>
    </location>
</feature>
<feature type="region of interest" description="Disordered" evidence="1">
    <location>
        <begin position="467"/>
        <end position="497"/>
    </location>
</feature>
<feature type="compositionally biased region" description="Basic and acidic residues" evidence="1">
    <location>
        <begin position="839"/>
        <end position="848"/>
    </location>
</feature>
<feature type="region of interest" description="Disordered" evidence="1">
    <location>
        <begin position="1026"/>
        <end position="1215"/>
    </location>
</feature>